<dbReference type="GO" id="GO:0006749">
    <property type="term" value="P:glutathione metabolic process"/>
    <property type="evidence" value="ECO:0007669"/>
    <property type="project" value="TreeGrafter"/>
</dbReference>
<dbReference type="Gene3D" id="1.20.1050.10">
    <property type="match status" value="1"/>
</dbReference>
<dbReference type="Pfam" id="PF02798">
    <property type="entry name" value="GST_N"/>
    <property type="match status" value="1"/>
</dbReference>
<dbReference type="SFLD" id="SFLDG00363">
    <property type="entry name" value="AMPS_(cytGST):_Alpha-__Mu-__Pi"/>
    <property type="match status" value="1"/>
</dbReference>
<keyword evidence="4" id="KW-1185">Reference proteome</keyword>
<dbReference type="PROSITE" id="PS50404">
    <property type="entry name" value="GST_NTER"/>
    <property type="match status" value="1"/>
</dbReference>
<dbReference type="PROSITE" id="PS50405">
    <property type="entry name" value="GST_CTER"/>
    <property type="match status" value="1"/>
</dbReference>
<evidence type="ECO:0000313" key="3">
    <source>
        <dbReference type="EMBL" id="CAI8028447.1"/>
    </source>
</evidence>
<name>A0AA35SG04_GEOBA</name>
<evidence type="ECO:0000259" key="2">
    <source>
        <dbReference type="PROSITE" id="PS50405"/>
    </source>
</evidence>
<evidence type="ECO:0000259" key="1">
    <source>
        <dbReference type="PROSITE" id="PS50404"/>
    </source>
</evidence>
<dbReference type="EMBL" id="CASHTH010002335">
    <property type="protein sequence ID" value="CAI8028447.1"/>
    <property type="molecule type" value="Genomic_DNA"/>
</dbReference>
<feature type="domain" description="GST N-terminal" evidence="1">
    <location>
        <begin position="2"/>
        <end position="79"/>
    </location>
</feature>
<dbReference type="SFLD" id="SFLDS00019">
    <property type="entry name" value="Glutathione_Transferase_(cytos"/>
    <property type="match status" value="1"/>
</dbReference>
<dbReference type="Gene3D" id="3.40.30.10">
    <property type="entry name" value="Glutaredoxin"/>
    <property type="match status" value="1"/>
</dbReference>
<dbReference type="Proteomes" id="UP001174909">
    <property type="component" value="Unassembled WGS sequence"/>
</dbReference>
<dbReference type="CDD" id="cd03192">
    <property type="entry name" value="GST_C_Sigma_like"/>
    <property type="match status" value="1"/>
</dbReference>
<dbReference type="FunFam" id="1.20.1050.10:FF:000030">
    <property type="entry name" value="Glutathione S-transferase S1"/>
    <property type="match status" value="1"/>
</dbReference>
<dbReference type="InterPro" id="IPR004045">
    <property type="entry name" value="Glutathione_S-Trfase_N"/>
</dbReference>
<dbReference type="SUPFAM" id="SSF47616">
    <property type="entry name" value="GST C-terminal domain-like"/>
    <property type="match status" value="1"/>
</dbReference>
<dbReference type="FunFam" id="3.40.30.10:FF:000035">
    <property type="entry name" value="hematopoietic prostaglandin D synthase"/>
    <property type="match status" value="1"/>
</dbReference>
<dbReference type="GO" id="GO:0004364">
    <property type="term" value="F:glutathione transferase activity"/>
    <property type="evidence" value="ECO:0007669"/>
    <property type="project" value="TreeGrafter"/>
</dbReference>
<accession>A0AA35SG04</accession>
<protein>
    <submittedName>
        <fullName evidence="3">Hematopoietic prostaglandin D synthase</fullName>
    </submittedName>
</protein>
<dbReference type="InterPro" id="IPR010987">
    <property type="entry name" value="Glutathione-S-Trfase_C-like"/>
</dbReference>
<dbReference type="SFLD" id="SFLDG01205">
    <property type="entry name" value="AMPS.1"/>
    <property type="match status" value="1"/>
</dbReference>
<organism evidence="3 4">
    <name type="scientific">Geodia barretti</name>
    <name type="common">Barrett's horny sponge</name>
    <dbReference type="NCBI Taxonomy" id="519541"/>
    <lineage>
        <taxon>Eukaryota</taxon>
        <taxon>Metazoa</taxon>
        <taxon>Porifera</taxon>
        <taxon>Demospongiae</taxon>
        <taxon>Heteroscleromorpha</taxon>
        <taxon>Tetractinellida</taxon>
        <taxon>Astrophorina</taxon>
        <taxon>Geodiidae</taxon>
        <taxon>Geodia</taxon>
    </lineage>
</organism>
<dbReference type="InterPro" id="IPR004046">
    <property type="entry name" value="GST_C"/>
</dbReference>
<gene>
    <name evidence="3" type="ORF">GBAR_LOCUS16225</name>
</gene>
<dbReference type="Pfam" id="PF14497">
    <property type="entry name" value="GST_C_3"/>
    <property type="match status" value="1"/>
</dbReference>
<dbReference type="SUPFAM" id="SSF52833">
    <property type="entry name" value="Thioredoxin-like"/>
    <property type="match status" value="1"/>
</dbReference>
<dbReference type="InterPro" id="IPR050213">
    <property type="entry name" value="GST_superfamily"/>
</dbReference>
<dbReference type="InterPro" id="IPR036249">
    <property type="entry name" value="Thioredoxin-like_sf"/>
</dbReference>
<dbReference type="InterPro" id="IPR040079">
    <property type="entry name" value="Glutathione_S-Trfase"/>
</dbReference>
<dbReference type="CDD" id="cd03039">
    <property type="entry name" value="GST_N_Sigma_like"/>
    <property type="match status" value="1"/>
</dbReference>
<feature type="domain" description="GST C-terminal" evidence="2">
    <location>
        <begin position="81"/>
        <end position="206"/>
    </location>
</feature>
<comment type="caution">
    <text evidence="3">The sequence shown here is derived from an EMBL/GenBank/DDBJ whole genome shotgun (WGS) entry which is preliminary data.</text>
</comment>
<dbReference type="AlphaFoldDB" id="A0AA35SG04"/>
<dbReference type="PANTHER" id="PTHR11571">
    <property type="entry name" value="GLUTATHIONE S-TRANSFERASE"/>
    <property type="match status" value="1"/>
</dbReference>
<dbReference type="InterPro" id="IPR036282">
    <property type="entry name" value="Glutathione-S-Trfase_C_sf"/>
</dbReference>
<dbReference type="PANTHER" id="PTHR11571:SF150">
    <property type="entry name" value="GLUTATHIONE S-TRANSFERASE"/>
    <property type="match status" value="1"/>
</dbReference>
<sequence>MPHYKLYYFNSRGNAEVVRLVFAQAGVEYEDIRLTSEQWAEFKPKTPYGFVPVLDIDGKLIGGSMPIARYLARQFGLAGEDDMARLILESAEDAIDDFKGKMSAMYFEKDEEKKATLRKDLQENITPKSFGALEKLAASNTATSDGWFYGAKVSYVDFLFTHTVEYIQQEAPNVLDNFPTLKKLTENVRKLPNIAKWLKERPQTQH</sequence>
<evidence type="ECO:0000313" key="4">
    <source>
        <dbReference type="Proteomes" id="UP001174909"/>
    </source>
</evidence>
<reference evidence="3" key="1">
    <citation type="submission" date="2023-03" db="EMBL/GenBank/DDBJ databases">
        <authorList>
            <person name="Steffen K."/>
            <person name="Cardenas P."/>
        </authorList>
    </citation>
    <scope>NUCLEOTIDE SEQUENCE</scope>
</reference>
<proteinExistence type="predicted"/>